<dbReference type="SUPFAM" id="SSF47175">
    <property type="entry name" value="Cytochromes"/>
    <property type="match status" value="1"/>
</dbReference>
<dbReference type="Proteomes" id="UP001216907">
    <property type="component" value="Unassembled WGS sequence"/>
</dbReference>
<dbReference type="InterPro" id="IPR010980">
    <property type="entry name" value="Cyt_c/b562"/>
</dbReference>
<evidence type="ECO:0000313" key="1">
    <source>
        <dbReference type="EMBL" id="MDG3008318.1"/>
    </source>
</evidence>
<dbReference type="EMBL" id="JARRAG010000005">
    <property type="protein sequence ID" value="MDG3008318.1"/>
    <property type="molecule type" value="Genomic_DNA"/>
</dbReference>
<comment type="caution">
    <text evidence="1">The sequence shown here is derived from an EMBL/GenBank/DDBJ whole genome shotgun (WGS) entry which is preliminary data.</text>
</comment>
<dbReference type="Gene3D" id="3.90.190.10">
    <property type="entry name" value="Protein tyrosine phosphatase superfamily"/>
    <property type="match status" value="1"/>
</dbReference>
<dbReference type="InterPro" id="IPR029021">
    <property type="entry name" value="Prot-tyrosine_phosphatase-like"/>
</dbReference>
<organism evidence="1 2">
    <name type="scientific">Paludisphaera mucosa</name>
    <dbReference type="NCBI Taxonomy" id="3030827"/>
    <lineage>
        <taxon>Bacteria</taxon>
        <taxon>Pseudomonadati</taxon>
        <taxon>Planctomycetota</taxon>
        <taxon>Planctomycetia</taxon>
        <taxon>Isosphaerales</taxon>
        <taxon>Isosphaeraceae</taxon>
        <taxon>Paludisphaera</taxon>
    </lineage>
</organism>
<dbReference type="InterPro" id="IPR002321">
    <property type="entry name" value="Cyt_c_II"/>
</dbReference>
<name>A0ABT6FL63_9BACT</name>
<gene>
    <name evidence="1" type="ORF">PZE19_31505</name>
</gene>
<dbReference type="RefSeq" id="WP_277864643.1">
    <property type="nucleotide sequence ID" value="NZ_JARRAG010000005.1"/>
</dbReference>
<accession>A0ABT6FL63</accession>
<dbReference type="Gene3D" id="1.20.120.10">
    <property type="entry name" value="Cytochrome c/b562"/>
    <property type="match status" value="1"/>
</dbReference>
<evidence type="ECO:0000313" key="2">
    <source>
        <dbReference type="Proteomes" id="UP001216907"/>
    </source>
</evidence>
<proteinExistence type="predicted"/>
<keyword evidence="2" id="KW-1185">Reference proteome</keyword>
<sequence length="321" mass="34637">MNPKTHALEVILRVFTPLLGGILILFSAHGQEPTPGGRPERLEIRGVENAFRLSPNLFSGGDPHGVAALTALKNLGIKTIISVDGVTPDVETAKGLGMRYVHLPIGYDGVPRVQAVRMVKALKVLPGPVYVHCHHGIHRGPASAAVCGMASEGWSKERAADWLKVAGTSADYRGLHASVRDFVPPTTEELQAAGADEPPERSEVPALVEMMVKVDQRWDALKAIQKAGFKPPVDRPNVDPTAEALQLLELYRESSRLPESKAKGEEFLKQMASAENLANGLYESMSKHGRQRSPDSLRGLEASFAAAGKSCKSCHASHRDN</sequence>
<protein>
    <submittedName>
        <fullName evidence="1">Uncharacterized protein</fullName>
    </submittedName>
</protein>
<dbReference type="PROSITE" id="PS51009">
    <property type="entry name" value="CYTCII"/>
    <property type="match status" value="1"/>
</dbReference>
<reference evidence="1 2" key="1">
    <citation type="submission" date="2023-03" db="EMBL/GenBank/DDBJ databases">
        <title>Paludisphaera mucosa sp. nov. a novel planctomycete from northern fen.</title>
        <authorList>
            <person name="Ivanova A."/>
        </authorList>
    </citation>
    <scope>NUCLEOTIDE SEQUENCE [LARGE SCALE GENOMIC DNA]</scope>
    <source>
        <strain evidence="1 2">Pla2</strain>
    </source>
</reference>
<dbReference type="SUPFAM" id="SSF52799">
    <property type="entry name" value="(Phosphotyrosine protein) phosphatases II"/>
    <property type="match status" value="1"/>
</dbReference>